<name>A0A5B9MAX1_9BACT</name>
<evidence type="ECO:0008006" key="3">
    <source>
        <dbReference type="Google" id="ProtNLM"/>
    </source>
</evidence>
<evidence type="ECO:0000313" key="2">
    <source>
        <dbReference type="Proteomes" id="UP000321353"/>
    </source>
</evidence>
<dbReference type="KEGG" id="smam:Mal15_18990"/>
<proteinExistence type="predicted"/>
<gene>
    <name evidence="1" type="ORF">Mal15_18990</name>
</gene>
<sequence>MNEQPHRIFITEDELHYRNTTAELLRDEGTECVYADDTSAYDVIWPQVPRSFDS</sequence>
<protein>
    <recommendedName>
        <fullName evidence="3">Response regulatory domain-containing protein</fullName>
    </recommendedName>
</protein>
<dbReference type="RefSeq" id="WP_167546697.1">
    <property type="nucleotide sequence ID" value="NZ_CP036264.1"/>
</dbReference>
<evidence type="ECO:0000313" key="1">
    <source>
        <dbReference type="EMBL" id="QEF97853.1"/>
    </source>
</evidence>
<reference evidence="1 2" key="1">
    <citation type="submission" date="2019-02" db="EMBL/GenBank/DDBJ databases">
        <title>Planctomycetal bacteria perform biofilm scaping via a novel small molecule.</title>
        <authorList>
            <person name="Jeske O."/>
            <person name="Boedeker C."/>
            <person name="Wiegand S."/>
            <person name="Breitling P."/>
            <person name="Kallscheuer N."/>
            <person name="Jogler M."/>
            <person name="Rohde M."/>
            <person name="Petersen J."/>
            <person name="Medema M.H."/>
            <person name="Surup F."/>
            <person name="Jogler C."/>
        </authorList>
    </citation>
    <scope>NUCLEOTIDE SEQUENCE [LARGE SCALE GENOMIC DNA]</scope>
    <source>
        <strain evidence="1 2">Mal15</strain>
    </source>
</reference>
<dbReference type="EMBL" id="CP036264">
    <property type="protein sequence ID" value="QEF97853.1"/>
    <property type="molecule type" value="Genomic_DNA"/>
</dbReference>
<dbReference type="AlphaFoldDB" id="A0A5B9MAX1"/>
<accession>A0A5B9MAX1</accession>
<keyword evidence="2" id="KW-1185">Reference proteome</keyword>
<organism evidence="1 2">
    <name type="scientific">Stieleria maiorica</name>
    <dbReference type="NCBI Taxonomy" id="2795974"/>
    <lineage>
        <taxon>Bacteria</taxon>
        <taxon>Pseudomonadati</taxon>
        <taxon>Planctomycetota</taxon>
        <taxon>Planctomycetia</taxon>
        <taxon>Pirellulales</taxon>
        <taxon>Pirellulaceae</taxon>
        <taxon>Stieleria</taxon>
    </lineage>
</organism>
<dbReference type="Proteomes" id="UP000321353">
    <property type="component" value="Chromosome"/>
</dbReference>